<dbReference type="GO" id="GO:0004519">
    <property type="term" value="F:endonuclease activity"/>
    <property type="evidence" value="ECO:0007669"/>
    <property type="project" value="UniProtKB-KW"/>
</dbReference>
<dbReference type="GeneID" id="113471019"/>
<keyword evidence="1" id="KW-0540">Nuclease</keyword>
<dbReference type="Pfam" id="PF01771">
    <property type="entry name" value="Viral_alk_exo"/>
    <property type="match status" value="1"/>
</dbReference>
<dbReference type="KEGG" id="dci:113471019"/>
<evidence type="ECO:0000256" key="2">
    <source>
        <dbReference type="ARBA" id="ARBA00022759"/>
    </source>
</evidence>
<dbReference type="PANTHER" id="PTHR39953:SF1">
    <property type="entry name" value="RE54151P"/>
    <property type="match status" value="1"/>
</dbReference>
<evidence type="ECO:0000313" key="6">
    <source>
        <dbReference type="RefSeq" id="XP_026685659.1"/>
    </source>
</evidence>
<keyword evidence="2" id="KW-0255">Endonuclease</keyword>
<proteinExistence type="predicted"/>
<keyword evidence="3" id="KW-0378">Hydrolase</keyword>
<dbReference type="GO" id="GO:0004527">
    <property type="term" value="F:exonuclease activity"/>
    <property type="evidence" value="ECO:0007669"/>
    <property type="project" value="UniProtKB-KW"/>
</dbReference>
<dbReference type="SUPFAM" id="SSF52980">
    <property type="entry name" value="Restriction endonuclease-like"/>
    <property type="match status" value="1"/>
</dbReference>
<keyword evidence="5" id="KW-1185">Reference proteome</keyword>
<dbReference type="PANTHER" id="PTHR39953">
    <property type="entry name" value="RE54151P"/>
    <property type="match status" value="1"/>
</dbReference>
<accession>A0A3Q0JB42</accession>
<sequence length="141" mass="16038">MYPRSMLYSQKGFGGSLSIHKLIVEWLIYNPGASNTTDAYDSFIRFCNTAMQSFSIAECLKKTQGQTSSPLWHDLRYGRVTASKIYEASRWLPRDLVLVSQILGAQKVKNNHAMERGRMLEPLVCAELEKVKKKSCWSGLE</sequence>
<gene>
    <name evidence="6" type="primary">LOC113471019</name>
</gene>
<dbReference type="InterPro" id="IPR011335">
    <property type="entry name" value="Restrct_endonuc-II-like"/>
</dbReference>
<dbReference type="RefSeq" id="XP_026685659.1">
    <property type="nucleotide sequence ID" value="XM_026829858.1"/>
</dbReference>
<evidence type="ECO:0000313" key="5">
    <source>
        <dbReference type="Proteomes" id="UP000079169"/>
    </source>
</evidence>
<evidence type="ECO:0000256" key="4">
    <source>
        <dbReference type="ARBA" id="ARBA00022839"/>
    </source>
</evidence>
<name>A0A3Q0JB42_DIACI</name>
<dbReference type="Gene3D" id="3.90.320.10">
    <property type="match status" value="1"/>
</dbReference>
<keyword evidence="4" id="KW-0269">Exonuclease</keyword>
<protein>
    <submittedName>
        <fullName evidence="6">Uncharacterized protein LOC113471019</fullName>
    </submittedName>
</protein>
<dbReference type="InterPro" id="IPR034720">
    <property type="entry name" value="Viral_alk_exo"/>
</dbReference>
<dbReference type="Proteomes" id="UP000079169">
    <property type="component" value="Unplaced"/>
</dbReference>
<dbReference type="AlphaFoldDB" id="A0A3Q0JB42"/>
<evidence type="ECO:0000256" key="3">
    <source>
        <dbReference type="ARBA" id="ARBA00022801"/>
    </source>
</evidence>
<dbReference type="GO" id="GO:0006281">
    <property type="term" value="P:DNA repair"/>
    <property type="evidence" value="ECO:0007669"/>
    <property type="project" value="UniProtKB-ARBA"/>
</dbReference>
<dbReference type="InterPro" id="IPR011604">
    <property type="entry name" value="PDDEXK-like_dom_sf"/>
</dbReference>
<reference evidence="6" key="1">
    <citation type="submission" date="2025-08" db="UniProtKB">
        <authorList>
            <consortium name="RefSeq"/>
        </authorList>
    </citation>
    <scope>IDENTIFICATION</scope>
</reference>
<dbReference type="PaxDb" id="121845-A0A3Q0JB42"/>
<organism evidence="5 6">
    <name type="scientific">Diaphorina citri</name>
    <name type="common">Asian citrus psyllid</name>
    <dbReference type="NCBI Taxonomy" id="121845"/>
    <lineage>
        <taxon>Eukaryota</taxon>
        <taxon>Metazoa</taxon>
        <taxon>Ecdysozoa</taxon>
        <taxon>Arthropoda</taxon>
        <taxon>Hexapoda</taxon>
        <taxon>Insecta</taxon>
        <taxon>Pterygota</taxon>
        <taxon>Neoptera</taxon>
        <taxon>Paraneoptera</taxon>
        <taxon>Hemiptera</taxon>
        <taxon>Sternorrhyncha</taxon>
        <taxon>Psylloidea</taxon>
        <taxon>Psyllidae</taxon>
        <taxon>Diaphorininae</taxon>
        <taxon>Diaphorina</taxon>
    </lineage>
</organism>
<evidence type="ECO:0000256" key="1">
    <source>
        <dbReference type="ARBA" id="ARBA00022722"/>
    </source>
</evidence>